<protein>
    <submittedName>
        <fullName evidence="1">Uncharacterized protein</fullName>
    </submittedName>
</protein>
<sequence length="101" mass="10915">MAWIIRCPDLFRGFLIACIAEVLSQRIVAVSSSGVVVAAGLRLAILRARLIAKKMPTSSAAWTDQFVMEPMETCRVSATVCSLSRITAAAPRMPFFPDASV</sequence>
<organism evidence="1 2">
    <name type="scientific">Aspergillus luchuensis (strain CBS 106.47)</name>
    <dbReference type="NCBI Taxonomy" id="1137211"/>
    <lineage>
        <taxon>Eukaryota</taxon>
        <taxon>Fungi</taxon>
        <taxon>Dikarya</taxon>
        <taxon>Ascomycota</taxon>
        <taxon>Pezizomycotina</taxon>
        <taxon>Eurotiomycetes</taxon>
        <taxon>Eurotiomycetidae</taxon>
        <taxon>Eurotiales</taxon>
        <taxon>Aspergillaceae</taxon>
        <taxon>Aspergillus</taxon>
        <taxon>Aspergillus subgen. Circumdati</taxon>
    </lineage>
</organism>
<dbReference type="Proteomes" id="UP000184063">
    <property type="component" value="Unassembled WGS sequence"/>
</dbReference>
<name>A0A1M3T013_ASPLC</name>
<accession>A0A1M3T013</accession>
<gene>
    <name evidence="1" type="ORF">ASPFODRAFT_54096</name>
</gene>
<dbReference type="EMBL" id="KV878262">
    <property type="protein sequence ID" value="OJZ80071.1"/>
    <property type="molecule type" value="Genomic_DNA"/>
</dbReference>
<dbReference type="AlphaFoldDB" id="A0A1M3T013"/>
<dbReference type="VEuPathDB" id="FungiDB:ASPFODRAFT_54096"/>
<proteinExistence type="predicted"/>
<evidence type="ECO:0000313" key="2">
    <source>
        <dbReference type="Proteomes" id="UP000184063"/>
    </source>
</evidence>
<evidence type="ECO:0000313" key="1">
    <source>
        <dbReference type="EMBL" id="OJZ80071.1"/>
    </source>
</evidence>
<reference evidence="2" key="1">
    <citation type="journal article" date="2017" name="Genome Biol.">
        <title>Comparative genomics reveals high biological diversity and specific adaptations in the industrially and medically important fungal genus Aspergillus.</title>
        <authorList>
            <person name="de Vries R.P."/>
            <person name="Riley R."/>
            <person name="Wiebenga A."/>
            <person name="Aguilar-Osorio G."/>
            <person name="Amillis S."/>
            <person name="Uchima C.A."/>
            <person name="Anderluh G."/>
            <person name="Asadollahi M."/>
            <person name="Askin M."/>
            <person name="Barry K."/>
            <person name="Battaglia E."/>
            <person name="Bayram O."/>
            <person name="Benocci T."/>
            <person name="Braus-Stromeyer S.A."/>
            <person name="Caldana C."/>
            <person name="Canovas D."/>
            <person name="Cerqueira G.C."/>
            <person name="Chen F."/>
            <person name="Chen W."/>
            <person name="Choi C."/>
            <person name="Clum A."/>
            <person name="Dos Santos R.A."/>
            <person name="Damasio A.R."/>
            <person name="Diallinas G."/>
            <person name="Emri T."/>
            <person name="Fekete E."/>
            <person name="Flipphi M."/>
            <person name="Freyberg S."/>
            <person name="Gallo A."/>
            <person name="Gournas C."/>
            <person name="Habgood R."/>
            <person name="Hainaut M."/>
            <person name="Harispe M.L."/>
            <person name="Henrissat B."/>
            <person name="Hilden K.S."/>
            <person name="Hope R."/>
            <person name="Hossain A."/>
            <person name="Karabika E."/>
            <person name="Karaffa L."/>
            <person name="Karanyi Z."/>
            <person name="Krasevec N."/>
            <person name="Kuo A."/>
            <person name="Kusch H."/>
            <person name="LaButti K."/>
            <person name="Lagendijk E.L."/>
            <person name="Lapidus A."/>
            <person name="Levasseur A."/>
            <person name="Lindquist E."/>
            <person name="Lipzen A."/>
            <person name="Logrieco A.F."/>
            <person name="MacCabe A."/>
            <person name="Maekelae M.R."/>
            <person name="Malavazi I."/>
            <person name="Melin P."/>
            <person name="Meyer V."/>
            <person name="Mielnichuk N."/>
            <person name="Miskei M."/>
            <person name="Molnar A.P."/>
            <person name="Mule G."/>
            <person name="Ngan C.Y."/>
            <person name="Orejas M."/>
            <person name="Orosz E."/>
            <person name="Ouedraogo J.P."/>
            <person name="Overkamp K.M."/>
            <person name="Park H.-S."/>
            <person name="Perrone G."/>
            <person name="Piumi F."/>
            <person name="Punt P.J."/>
            <person name="Ram A.F."/>
            <person name="Ramon A."/>
            <person name="Rauscher S."/>
            <person name="Record E."/>
            <person name="Riano-Pachon D.M."/>
            <person name="Robert V."/>
            <person name="Roehrig J."/>
            <person name="Ruller R."/>
            <person name="Salamov A."/>
            <person name="Salih N.S."/>
            <person name="Samson R.A."/>
            <person name="Sandor E."/>
            <person name="Sanguinetti M."/>
            <person name="Schuetze T."/>
            <person name="Sepcic K."/>
            <person name="Shelest E."/>
            <person name="Sherlock G."/>
            <person name="Sophianopoulou V."/>
            <person name="Squina F.M."/>
            <person name="Sun H."/>
            <person name="Susca A."/>
            <person name="Todd R.B."/>
            <person name="Tsang A."/>
            <person name="Unkles S.E."/>
            <person name="van de Wiele N."/>
            <person name="van Rossen-Uffink D."/>
            <person name="Oliveira J.V."/>
            <person name="Vesth T.C."/>
            <person name="Visser J."/>
            <person name="Yu J.-H."/>
            <person name="Zhou M."/>
            <person name="Andersen M.R."/>
            <person name="Archer D.B."/>
            <person name="Baker S.E."/>
            <person name="Benoit I."/>
            <person name="Brakhage A.A."/>
            <person name="Braus G.H."/>
            <person name="Fischer R."/>
            <person name="Frisvad J.C."/>
            <person name="Goldman G.H."/>
            <person name="Houbraken J."/>
            <person name="Oakley B."/>
            <person name="Pocsi I."/>
            <person name="Scazzocchio C."/>
            <person name="Seiboth B."/>
            <person name="vanKuyk P.A."/>
            <person name="Wortman J."/>
            <person name="Dyer P.S."/>
            <person name="Grigoriev I.V."/>
        </authorList>
    </citation>
    <scope>NUCLEOTIDE SEQUENCE [LARGE SCALE GENOMIC DNA]</scope>
    <source>
        <strain evidence="2">CBS 106.47</strain>
    </source>
</reference>